<protein>
    <submittedName>
        <fullName evidence="1">Uncharacterized protein</fullName>
    </submittedName>
</protein>
<dbReference type="Proteomes" id="UP000525432">
    <property type="component" value="Unassembled WGS sequence"/>
</dbReference>
<gene>
    <name evidence="1" type="ORF">H0901_13750</name>
</gene>
<proteinExistence type="predicted"/>
<reference evidence="1 2" key="1">
    <citation type="submission" date="2020-07" db="EMBL/GenBank/DDBJ databases">
        <title>Genomes of two Microcystis aeruginosa (Cyanobacteria) strains from Florida (USA) with disparate toxicogenic potential.</title>
        <authorList>
            <person name="Lefler F.W."/>
            <person name="Barbosa M."/>
            <person name="Berthold D.E."/>
            <person name="Laughinghouse H.D. IV."/>
        </authorList>
    </citation>
    <scope>NUCLEOTIDE SEQUENCE [LARGE SCALE GENOMIC DNA]</scope>
    <source>
        <strain evidence="1 2">BLCCF158</strain>
    </source>
</reference>
<evidence type="ECO:0000313" key="2">
    <source>
        <dbReference type="Proteomes" id="UP000525432"/>
    </source>
</evidence>
<name>A0A841UYP2_MICAE</name>
<organism evidence="1 2">
    <name type="scientific">Microcystis aeruginosa BLCC-F158</name>
    <dbReference type="NCBI Taxonomy" id="2755316"/>
    <lineage>
        <taxon>Bacteria</taxon>
        <taxon>Bacillati</taxon>
        <taxon>Cyanobacteriota</taxon>
        <taxon>Cyanophyceae</taxon>
        <taxon>Oscillatoriophycideae</taxon>
        <taxon>Chroococcales</taxon>
        <taxon>Microcystaceae</taxon>
        <taxon>Microcystis</taxon>
    </lineage>
</organism>
<evidence type="ECO:0000313" key="1">
    <source>
        <dbReference type="EMBL" id="MBC1196291.1"/>
    </source>
</evidence>
<dbReference type="RefSeq" id="WP_185240099.1">
    <property type="nucleotide sequence ID" value="NZ_JACEGC010000067.1"/>
</dbReference>
<dbReference type="AlphaFoldDB" id="A0A841UYP2"/>
<dbReference type="EMBL" id="JACEGC010000067">
    <property type="protein sequence ID" value="MBC1196291.1"/>
    <property type="molecule type" value="Genomic_DNA"/>
</dbReference>
<accession>A0A841UYP2</accession>
<sequence>MNITDRIRTFNKLLPITLIGLPICLLLISSLATQWGLAQQNSPLIGTWRHSTSGDPPTTQQMSFSPDGTYRGSYAIGAGSNIPSPPALTEWTGNYQLTGTNSFVFTPLRGRTMVGGIWYYCPPAPNQMLDACTTVQSLAGTLGQSSSGIFQMKGANQLLAGGEIWYRIR</sequence>
<comment type="caution">
    <text evidence="1">The sequence shown here is derived from an EMBL/GenBank/DDBJ whole genome shotgun (WGS) entry which is preliminary data.</text>
</comment>